<protein>
    <submittedName>
        <fullName evidence="1">Uncharacterized protein</fullName>
    </submittedName>
</protein>
<reference evidence="1" key="1">
    <citation type="journal article" date="2021" name="Proc. Natl. Acad. Sci. U.S.A.">
        <title>A Catalog of Tens of Thousands of Viruses from Human Metagenomes Reveals Hidden Associations with Chronic Diseases.</title>
        <authorList>
            <person name="Tisza M.J."/>
            <person name="Buck C.B."/>
        </authorList>
    </citation>
    <scope>NUCLEOTIDE SEQUENCE</scope>
    <source>
        <strain evidence="1">CtHip2</strain>
    </source>
</reference>
<dbReference type="EMBL" id="BK032497">
    <property type="protein sequence ID" value="DAF42975.1"/>
    <property type="molecule type" value="Genomic_DNA"/>
</dbReference>
<evidence type="ECO:0000313" key="1">
    <source>
        <dbReference type="EMBL" id="DAF42975.1"/>
    </source>
</evidence>
<sequence>MNKKYYEIQDFSIFNKDKIKEVIFEVAGIKIETSFSRDEIENIYAQGYVCKQGFEDLDIVLEPEYRIVDLIFVARKDFSMIPNEELEWMVTKFEANEDYLMTVKLINDEVYTFQISTPQMKSIKSLHCITLTDTSGGKRFVAEARKGNYDTSQMEVKFV</sequence>
<organism evidence="1">
    <name type="scientific">Siphoviridae sp. ctHip2</name>
    <dbReference type="NCBI Taxonomy" id="2827830"/>
    <lineage>
        <taxon>Viruses</taxon>
        <taxon>Duplodnaviria</taxon>
        <taxon>Heunggongvirae</taxon>
        <taxon>Uroviricota</taxon>
        <taxon>Caudoviricetes</taxon>
    </lineage>
</organism>
<accession>A0A8S5RWN9</accession>
<name>A0A8S5RWN9_9CAUD</name>
<proteinExistence type="predicted"/>